<keyword evidence="2" id="KW-1185">Reference proteome</keyword>
<sequence>MQERVKIVFGAPEDFGFSDAIKNELTIQGYHVIDLSRINNNFKYPNISTRINNLFHKTFLNDKKYKSKVRSKVITANLIEELEKHQNINYALFIRPDLFPLDFFKSVKSKFSKIVGYHWDGMNRYPDVMDYIPYFNDFFVFDPLDLKSNINIVGCTNFYLSRIVSRLNSVGNTGAFSINSYQKDKIKPLTEIKRTLESISIPLNFIIYSKNKREIKEANELGFETSSFMTTYQENLNHVLSSSLLIDVQIQSQSGLSFRIFESIGYDKKLITTNKDVANYEFYDPNNILIWNNQSAQECLAFYRSPYRPLPKEVKEKYALDNWIKFVLKLGNFYPITLPKTV</sequence>
<evidence type="ECO:0000313" key="1">
    <source>
        <dbReference type="EMBL" id="RKO73160.1"/>
    </source>
</evidence>
<gene>
    <name evidence="1" type="ORF">D7322_00310</name>
</gene>
<dbReference type="OrthoDB" id="3251881at2"/>
<dbReference type="EMBL" id="RBWS01000001">
    <property type="protein sequence ID" value="RKO73160.1"/>
    <property type="molecule type" value="Genomic_DNA"/>
</dbReference>
<dbReference type="RefSeq" id="WP_121120499.1">
    <property type="nucleotide sequence ID" value="NZ_RBWS01000001.1"/>
</dbReference>
<evidence type="ECO:0000313" key="2">
    <source>
        <dbReference type="Proteomes" id="UP000282423"/>
    </source>
</evidence>
<name>A0A420W3P2_9SPHI</name>
<dbReference type="AlphaFoldDB" id="A0A420W3P2"/>
<dbReference type="Proteomes" id="UP000282423">
    <property type="component" value="Unassembled WGS sequence"/>
</dbReference>
<reference evidence="1 2" key="1">
    <citation type="submission" date="2018-10" db="EMBL/GenBank/DDBJ databases">
        <title>Sphingobacterium sp. M05W1-28.</title>
        <authorList>
            <person name="Cai H."/>
        </authorList>
    </citation>
    <scope>NUCLEOTIDE SEQUENCE [LARGE SCALE GENOMIC DNA]</scope>
    <source>
        <strain evidence="1 2">M05W1-28</strain>
    </source>
</reference>
<evidence type="ECO:0008006" key="3">
    <source>
        <dbReference type="Google" id="ProtNLM"/>
    </source>
</evidence>
<proteinExistence type="predicted"/>
<protein>
    <recommendedName>
        <fullName evidence="3">Glycosyltransferase family 1 protein</fullName>
    </recommendedName>
</protein>
<accession>A0A420W3P2</accession>
<organism evidence="1 2">
    <name type="scientific">Sphingobacterium puteale</name>
    <dbReference type="NCBI Taxonomy" id="2420510"/>
    <lineage>
        <taxon>Bacteria</taxon>
        <taxon>Pseudomonadati</taxon>
        <taxon>Bacteroidota</taxon>
        <taxon>Sphingobacteriia</taxon>
        <taxon>Sphingobacteriales</taxon>
        <taxon>Sphingobacteriaceae</taxon>
        <taxon>Sphingobacterium</taxon>
    </lineage>
</organism>
<comment type="caution">
    <text evidence="1">The sequence shown here is derived from an EMBL/GenBank/DDBJ whole genome shotgun (WGS) entry which is preliminary data.</text>
</comment>